<proteinExistence type="predicted"/>
<dbReference type="EMBL" id="RBKV01000001">
    <property type="protein sequence ID" value="RKR94912.1"/>
    <property type="molecule type" value="Genomic_DNA"/>
</dbReference>
<evidence type="ECO:0000313" key="1">
    <source>
        <dbReference type="EMBL" id="RKR94912.1"/>
    </source>
</evidence>
<name>A0A495K3B5_WILMA</name>
<organism evidence="1 2">
    <name type="scientific">Williamsia marianensis</name>
    <dbReference type="NCBI Taxonomy" id="85044"/>
    <lineage>
        <taxon>Bacteria</taxon>
        <taxon>Bacillati</taxon>
        <taxon>Actinomycetota</taxon>
        <taxon>Actinomycetes</taxon>
        <taxon>Mycobacteriales</taxon>
        <taxon>Nocardiaceae</taxon>
        <taxon>Williamsia</taxon>
    </lineage>
</organism>
<dbReference type="AlphaFoldDB" id="A0A495K3B5"/>
<reference evidence="1 2" key="1">
    <citation type="submission" date="2018-10" db="EMBL/GenBank/DDBJ databases">
        <title>Sequencing the genomes of 1000 actinobacteria strains.</title>
        <authorList>
            <person name="Klenk H.-P."/>
        </authorList>
    </citation>
    <scope>NUCLEOTIDE SEQUENCE [LARGE SCALE GENOMIC DNA]</scope>
    <source>
        <strain evidence="1 2">DSM 44343</strain>
    </source>
</reference>
<dbReference type="Proteomes" id="UP000274762">
    <property type="component" value="Unassembled WGS sequence"/>
</dbReference>
<protein>
    <submittedName>
        <fullName evidence="1">Uncharacterized protein</fullName>
    </submittedName>
</protein>
<evidence type="ECO:0000313" key="2">
    <source>
        <dbReference type="Proteomes" id="UP000274762"/>
    </source>
</evidence>
<accession>A0A495K3B5</accession>
<sequence>MLNLLVETMVDQYGTGCGACPLEPENGQEDRVT</sequence>
<comment type="caution">
    <text evidence="1">The sequence shown here is derived from an EMBL/GenBank/DDBJ whole genome shotgun (WGS) entry which is preliminary data.</text>
</comment>
<gene>
    <name evidence="1" type="ORF">DFJ75_1718</name>
</gene>